<feature type="region of interest" description="Disordered" evidence="1">
    <location>
        <begin position="1"/>
        <end position="93"/>
    </location>
</feature>
<feature type="region of interest" description="Disordered" evidence="1">
    <location>
        <begin position="136"/>
        <end position="175"/>
    </location>
</feature>
<proteinExistence type="predicted"/>
<evidence type="ECO:0000256" key="1">
    <source>
        <dbReference type="SAM" id="MobiDB-lite"/>
    </source>
</evidence>
<evidence type="ECO:0000313" key="3">
    <source>
        <dbReference type="Proteomes" id="UP000694426"/>
    </source>
</evidence>
<dbReference type="Proteomes" id="UP000694426">
    <property type="component" value="Unplaced"/>
</dbReference>
<feature type="compositionally biased region" description="Polar residues" evidence="1">
    <location>
        <begin position="60"/>
        <end position="70"/>
    </location>
</feature>
<feature type="region of interest" description="Disordered" evidence="1">
    <location>
        <begin position="191"/>
        <end position="215"/>
    </location>
</feature>
<feature type="compositionally biased region" description="Basic and acidic residues" evidence="1">
    <location>
        <begin position="71"/>
        <end position="80"/>
    </location>
</feature>
<feature type="compositionally biased region" description="Basic and acidic residues" evidence="1">
    <location>
        <begin position="149"/>
        <end position="166"/>
    </location>
</feature>
<dbReference type="GeneTree" id="ENSGT00980000198857"/>
<evidence type="ECO:0000313" key="2">
    <source>
        <dbReference type="Ensembl" id="ENSABRP00000025603.1"/>
    </source>
</evidence>
<dbReference type="AlphaFoldDB" id="A0A8B9ICK0"/>
<organism evidence="2 3">
    <name type="scientific">Anser brachyrhynchus</name>
    <name type="common">Pink-footed goose</name>
    <dbReference type="NCBI Taxonomy" id="132585"/>
    <lineage>
        <taxon>Eukaryota</taxon>
        <taxon>Metazoa</taxon>
        <taxon>Chordata</taxon>
        <taxon>Craniata</taxon>
        <taxon>Vertebrata</taxon>
        <taxon>Euteleostomi</taxon>
        <taxon>Archelosauria</taxon>
        <taxon>Archosauria</taxon>
        <taxon>Dinosauria</taxon>
        <taxon>Saurischia</taxon>
        <taxon>Theropoda</taxon>
        <taxon>Coelurosauria</taxon>
        <taxon>Aves</taxon>
        <taxon>Neognathae</taxon>
        <taxon>Galloanserae</taxon>
        <taxon>Anseriformes</taxon>
        <taxon>Anatidae</taxon>
        <taxon>Anserinae</taxon>
        <taxon>Anser</taxon>
    </lineage>
</organism>
<accession>A0A8B9ICK0</accession>
<feature type="compositionally biased region" description="Basic residues" evidence="1">
    <location>
        <begin position="1"/>
        <end position="17"/>
    </location>
</feature>
<sequence length="278" mass="30217">MRWVKKKKARIPGKQKNHTNGCRTLGRTRGLGEGSPSQKTGFGKAPGAANAPRRSLGWPTLTNARLSSRTSPDDVPHQQEEGVPGGGAEVDPYHDVGVSIEELDKFFQAPEAALQAAQEELGKLPRFGTFQPVVQVLQGDPDDLDDGEDQRPEGERAGDVPERAAEGGEEGEGGHVVRFLEGPVVRGEGACQRHLPQRDHKVGEPEEHEDVEELEDDEVLVVRRLSPIEREEALGVGAQLGDVGRVEFLGGGRRILGTVRRTDDISWSTQSHPGFQKT</sequence>
<keyword evidence="3" id="KW-1185">Reference proteome</keyword>
<feature type="compositionally biased region" description="Acidic residues" evidence="1">
    <location>
        <begin position="206"/>
        <end position="215"/>
    </location>
</feature>
<name>A0A8B9ICK0_9AVES</name>
<protein>
    <submittedName>
        <fullName evidence="2">Uncharacterized protein</fullName>
    </submittedName>
</protein>
<reference evidence="2" key="1">
    <citation type="submission" date="2025-08" db="UniProtKB">
        <authorList>
            <consortium name="Ensembl"/>
        </authorList>
    </citation>
    <scope>IDENTIFICATION</scope>
</reference>
<dbReference type="Ensembl" id="ENSABRT00000035825.1">
    <property type="protein sequence ID" value="ENSABRP00000025603.1"/>
    <property type="gene ID" value="ENSABRG00000021435.1"/>
</dbReference>
<reference evidence="2" key="2">
    <citation type="submission" date="2025-09" db="UniProtKB">
        <authorList>
            <consortium name="Ensembl"/>
        </authorList>
    </citation>
    <scope>IDENTIFICATION</scope>
</reference>
<feature type="compositionally biased region" description="Basic and acidic residues" evidence="1">
    <location>
        <begin position="196"/>
        <end position="205"/>
    </location>
</feature>